<evidence type="ECO:0000256" key="2">
    <source>
        <dbReference type="SAM" id="MobiDB-lite"/>
    </source>
</evidence>
<feature type="compositionally biased region" description="Low complexity" evidence="2">
    <location>
        <begin position="475"/>
        <end position="487"/>
    </location>
</feature>
<dbReference type="Proteomes" id="UP000054937">
    <property type="component" value="Unassembled WGS sequence"/>
</dbReference>
<feature type="region of interest" description="Disordered" evidence="2">
    <location>
        <begin position="1112"/>
        <end position="1293"/>
    </location>
</feature>
<feature type="compositionally biased region" description="Basic residues" evidence="2">
    <location>
        <begin position="1223"/>
        <end position="1237"/>
    </location>
</feature>
<evidence type="ECO:0000313" key="3">
    <source>
        <dbReference type="EMBL" id="KRX03332.1"/>
    </source>
</evidence>
<feature type="compositionally biased region" description="Low complexity" evidence="2">
    <location>
        <begin position="1112"/>
        <end position="1131"/>
    </location>
</feature>
<feature type="compositionally biased region" description="Basic and acidic residues" evidence="2">
    <location>
        <begin position="430"/>
        <end position="440"/>
    </location>
</feature>
<feature type="compositionally biased region" description="Polar residues" evidence="2">
    <location>
        <begin position="497"/>
        <end position="506"/>
    </location>
</feature>
<organism evidence="3 4">
    <name type="scientific">Pseudocohnilembus persalinus</name>
    <name type="common">Ciliate</name>
    <dbReference type="NCBI Taxonomy" id="266149"/>
    <lineage>
        <taxon>Eukaryota</taxon>
        <taxon>Sar</taxon>
        <taxon>Alveolata</taxon>
        <taxon>Ciliophora</taxon>
        <taxon>Intramacronucleata</taxon>
        <taxon>Oligohymenophorea</taxon>
        <taxon>Scuticociliatia</taxon>
        <taxon>Philasterida</taxon>
        <taxon>Pseudocohnilembidae</taxon>
        <taxon>Pseudocohnilembus</taxon>
    </lineage>
</organism>
<accession>A0A0V0QM84</accession>
<feature type="region of interest" description="Disordered" evidence="2">
    <location>
        <begin position="1"/>
        <end position="31"/>
    </location>
</feature>
<feature type="coiled-coil region" evidence="1">
    <location>
        <begin position="582"/>
        <end position="609"/>
    </location>
</feature>
<protein>
    <submittedName>
        <fullName evidence="3">Uncharacterized protein</fullName>
    </submittedName>
</protein>
<feature type="compositionally biased region" description="Polar residues" evidence="2">
    <location>
        <begin position="1"/>
        <end position="10"/>
    </location>
</feature>
<name>A0A0V0QM84_PSEPJ</name>
<feature type="region of interest" description="Disordered" evidence="2">
    <location>
        <begin position="398"/>
        <end position="558"/>
    </location>
</feature>
<feature type="compositionally biased region" description="Polar residues" evidence="2">
    <location>
        <begin position="18"/>
        <end position="31"/>
    </location>
</feature>
<keyword evidence="1" id="KW-0175">Coiled coil</keyword>
<sequence length="1293" mass="152901">MSPIKVQSQYQDEDKENQMSYTSNKKSVQNNKMIENPFTQQFSNFKKNKLNSPNKQKTGIRTLNKKRKSSFDGDQIIKKQQNVIKEAMEENDQLRQRVMELEALFSATQDEIERKNKIIIELTDYIKESEQNEERNEINQQQNISFSPMVPNNIPQEALEDGISYLPDIYTRKCRIVEQLHYTRPQYYPISVVENKRLKRPLSQWDLILEEMKKRHLDYKEEKKAKQAIAFKIAKTIKKDVTKNVYKKDEIAFQQASTGALLQILILNSFDEVSYQKNIEYVEQKTVQQKLEEERIKKAQEELKRQQQQQQQIIQQQNYDIDEFFMEDEEKKKEEEQKKLEEQRKKEEEEMEQRKKEEEKLANQQKLENQTVKWPKIARFIKKMTDLNPEEYDYDQDFEDQIIVQKKEEDGNAIQNEQKQEEPQNNQNIKIEDQNKECQKQESIQDNNEVQISQDKQQSEIQNQNNKMQEENELEQNNQDQKQTQMQEEVKADTKLPNDQNQQQINESMEEEVQENQQEQQIEQGQKSPENQVVSQNQNDQNQQNGNQNNLSNIPDQKNNVVSNNQILENNTQNDEQQIHDEKQVDQQKQDIEEEIVQNKDQKQIEEIKLENNTHSIQNSKEDQQQQVAEEIKQMFRIKGLKQMRVIKKYELIKTQLKEIQNRLGSKKKEKEFVDIYPIETVNSIIKPFTEKFSQISKEKQEAFQQQVMNPQNHDDKSETNSIAPQSQIQQSQADHQNINSTLSNLIPGQPTMSQASVIAYQQQQYNAQAIQKTEIEKISGICLTSKFLDTMKKRRRREENNKDNFNEEFMNSATKLNPNLEFRRSKYENISELLYLNFDANAMKDANEFKGIFEKTAQNNNNRDFPKSWDQIEEIPLLPKSYVDVNKGCLFDNEYENFLYVNNAELPSLFQEYSQKLNKKQISSNYEYSYEIVLDKGIREKQKINQFTTLCLYFLLKQQLKLWGNKQKQIIKGFKTHTFTKDILIQEKLMEVLYIDYQIKQHKKVVLLDEKILPAQQNYISMRNIWDKKQNEIKKQQEKEVEKNSSQQNDSIEELMEQFQNKQVVNGYMKKKRVKQAILQHIKCIKQYFLFYKTQYYNQLSFLKQQPIVHHQQPQMQQQQPSQNNTQPIPVTTNRKKPGQQTRKPKKQANQESNISTQGSQSQINNIQSSSNIQTPGIGANSNQIPGPNNGHQNINQQQQHVGGNIMGGSQSNIQEESQRSTPKKTKQKKSGKKAQRKQEEQNTQNEQRLDEIMANQNNQNNINNYIPNGPTQQNINGTPGPNTWDMQRNVQ</sequence>
<feature type="compositionally biased region" description="Polar residues" evidence="2">
    <location>
        <begin position="1271"/>
        <end position="1293"/>
    </location>
</feature>
<dbReference type="OMA" id="MFFNINS"/>
<gene>
    <name evidence="3" type="ORF">PPERSA_05690</name>
</gene>
<feature type="compositionally biased region" description="Low complexity" evidence="2">
    <location>
        <begin position="722"/>
        <end position="734"/>
    </location>
</feature>
<feature type="compositionally biased region" description="Basic residues" evidence="2">
    <location>
        <begin position="1135"/>
        <end position="1148"/>
    </location>
</feature>
<feature type="compositionally biased region" description="Low complexity" evidence="2">
    <location>
        <begin position="515"/>
        <end position="553"/>
    </location>
</feature>
<feature type="region of interest" description="Disordered" evidence="2">
    <location>
        <begin position="705"/>
        <end position="736"/>
    </location>
</feature>
<feature type="compositionally biased region" description="Basic and acidic residues" evidence="2">
    <location>
        <begin position="330"/>
        <end position="361"/>
    </location>
</feature>
<feature type="compositionally biased region" description="Polar residues" evidence="2">
    <location>
        <begin position="441"/>
        <end position="456"/>
    </location>
</feature>
<evidence type="ECO:0000256" key="1">
    <source>
        <dbReference type="SAM" id="Coils"/>
    </source>
</evidence>
<feature type="region of interest" description="Disordered" evidence="2">
    <location>
        <begin position="330"/>
        <end position="368"/>
    </location>
</feature>
<feature type="compositionally biased region" description="Low complexity" evidence="2">
    <location>
        <begin position="1186"/>
        <end position="1205"/>
    </location>
</feature>
<feature type="compositionally biased region" description="Low complexity" evidence="2">
    <location>
        <begin position="1154"/>
        <end position="1175"/>
    </location>
</feature>
<reference evidence="3 4" key="1">
    <citation type="journal article" date="2015" name="Sci. Rep.">
        <title>Genome of the facultative scuticociliatosis pathogen Pseudocohnilembus persalinus provides insight into its virulence through horizontal gene transfer.</title>
        <authorList>
            <person name="Xiong J."/>
            <person name="Wang G."/>
            <person name="Cheng J."/>
            <person name="Tian M."/>
            <person name="Pan X."/>
            <person name="Warren A."/>
            <person name="Jiang C."/>
            <person name="Yuan D."/>
            <person name="Miao W."/>
        </authorList>
    </citation>
    <scope>NUCLEOTIDE SEQUENCE [LARGE SCALE GENOMIC DNA]</scope>
    <source>
        <strain evidence="3">36N120E</strain>
    </source>
</reference>
<evidence type="ECO:0000313" key="4">
    <source>
        <dbReference type="Proteomes" id="UP000054937"/>
    </source>
</evidence>
<feature type="coiled-coil region" evidence="1">
    <location>
        <begin position="77"/>
        <end position="111"/>
    </location>
</feature>
<keyword evidence="4" id="KW-1185">Reference proteome</keyword>
<dbReference type="EMBL" id="LDAU01000135">
    <property type="protein sequence ID" value="KRX03332.1"/>
    <property type="molecule type" value="Genomic_DNA"/>
</dbReference>
<dbReference type="InParanoid" id="A0A0V0QM84"/>
<proteinExistence type="predicted"/>
<feature type="compositionally biased region" description="Low complexity" evidence="2">
    <location>
        <begin position="1257"/>
        <end position="1270"/>
    </location>
</feature>
<comment type="caution">
    <text evidence="3">The sequence shown here is derived from an EMBL/GenBank/DDBJ whole genome shotgun (WGS) entry which is preliminary data.</text>
</comment>